<dbReference type="EMBL" id="BDSP01000111">
    <property type="protein sequence ID" value="GAX16968.1"/>
    <property type="molecule type" value="Genomic_DNA"/>
</dbReference>
<feature type="compositionally biased region" description="Basic residues" evidence="1">
    <location>
        <begin position="354"/>
        <end position="366"/>
    </location>
</feature>
<feature type="region of interest" description="Disordered" evidence="1">
    <location>
        <begin position="268"/>
        <end position="294"/>
    </location>
</feature>
<dbReference type="InterPro" id="IPR018060">
    <property type="entry name" value="HTH_AraC"/>
</dbReference>
<keyword evidence="4" id="KW-1185">Reference proteome</keyword>
<dbReference type="GO" id="GO:0003700">
    <property type="term" value="F:DNA-binding transcription factor activity"/>
    <property type="evidence" value="ECO:0007669"/>
    <property type="project" value="InterPro"/>
</dbReference>
<accession>A0A1Z5JT62</accession>
<feature type="compositionally biased region" description="Basic and acidic residues" evidence="1">
    <location>
        <begin position="531"/>
        <end position="540"/>
    </location>
</feature>
<feature type="compositionally biased region" description="Basic residues" evidence="1">
    <location>
        <begin position="103"/>
        <end position="114"/>
    </location>
</feature>
<dbReference type="OrthoDB" id="10690642at2759"/>
<feature type="compositionally biased region" description="Polar residues" evidence="1">
    <location>
        <begin position="61"/>
        <end position="89"/>
    </location>
</feature>
<dbReference type="GO" id="GO:0043565">
    <property type="term" value="F:sequence-specific DNA binding"/>
    <property type="evidence" value="ECO:0007669"/>
    <property type="project" value="InterPro"/>
</dbReference>
<protein>
    <recommendedName>
        <fullName evidence="2">HTH araC/xylS-type domain-containing protein</fullName>
    </recommendedName>
</protein>
<reference evidence="3 4" key="1">
    <citation type="journal article" date="2015" name="Plant Cell">
        <title>Oil accumulation by the oleaginous diatom Fistulifera solaris as revealed by the genome and transcriptome.</title>
        <authorList>
            <person name="Tanaka T."/>
            <person name="Maeda Y."/>
            <person name="Veluchamy A."/>
            <person name="Tanaka M."/>
            <person name="Abida H."/>
            <person name="Marechal E."/>
            <person name="Bowler C."/>
            <person name="Muto M."/>
            <person name="Sunaga Y."/>
            <person name="Tanaka M."/>
            <person name="Yoshino T."/>
            <person name="Taniguchi T."/>
            <person name="Fukuda Y."/>
            <person name="Nemoto M."/>
            <person name="Matsumoto M."/>
            <person name="Wong P.S."/>
            <person name="Aburatani S."/>
            <person name="Fujibuchi W."/>
        </authorList>
    </citation>
    <scope>NUCLEOTIDE SEQUENCE [LARGE SCALE GENOMIC DNA]</scope>
    <source>
        <strain evidence="3 4">JPCC DA0580</strain>
    </source>
</reference>
<gene>
    <name evidence="3" type="ORF">FisN_5Hu346</name>
</gene>
<name>A0A1Z5JT62_FISSO</name>
<feature type="domain" description="HTH araC/xylS-type" evidence="2">
    <location>
        <begin position="413"/>
        <end position="459"/>
    </location>
</feature>
<evidence type="ECO:0000259" key="2">
    <source>
        <dbReference type="PROSITE" id="PS01124"/>
    </source>
</evidence>
<proteinExistence type="predicted"/>
<feature type="region of interest" description="Disordered" evidence="1">
    <location>
        <begin position="61"/>
        <end position="126"/>
    </location>
</feature>
<feature type="region of interest" description="Disordered" evidence="1">
    <location>
        <begin position="521"/>
        <end position="540"/>
    </location>
</feature>
<dbReference type="PROSITE" id="PS01124">
    <property type="entry name" value="HTH_ARAC_FAMILY_2"/>
    <property type="match status" value="1"/>
</dbReference>
<organism evidence="3 4">
    <name type="scientific">Fistulifera solaris</name>
    <name type="common">Oleaginous diatom</name>
    <dbReference type="NCBI Taxonomy" id="1519565"/>
    <lineage>
        <taxon>Eukaryota</taxon>
        <taxon>Sar</taxon>
        <taxon>Stramenopiles</taxon>
        <taxon>Ochrophyta</taxon>
        <taxon>Bacillariophyta</taxon>
        <taxon>Bacillariophyceae</taxon>
        <taxon>Bacillariophycidae</taxon>
        <taxon>Naviculales</taxon>
        <taxon>Naviculaceae</taxon>
        <taxon>Fistulifera</taxon>
    </lineage>
</organism>
<evidence type="ECO:0000313" key="3">
    <source>
        <dbReference type="EMBL" id="GAX16968.1"/>
    </source>
</evidence>
<evidence type="ECO:0000313" key="4">
    <source>
        <dbReference type="Proteomes" id="UP000198406"/>
    </source>
</evidence>
<evidence type="ECO:0000256" key="1">
    <source>
        <dbReference type="SAM" id="MobiDB-lite"/>
    </source>
</evidence>
<feature type="compositionally biased region" description="Polar residues" evidence="1">
    <location>
        <begin position="268"/>
        <end position="281"/>
    </location>
</feature>
<dbReference type="Proteomes" id="UP000198406">
    <property type="component" value="Unassembled WGS sequence"/>
</dbReference>
<dbReference type="InParanoid" id="A0A1Z5JT62"/>
<sequence length="601" mass="68089">MGQCQSNCKSTVPETVVIFPTANVTSTGATFVKTHPRLQIDTSFPPNDSKSNDKARLRVQVQNTPSTVSMNSRSTPASSYQENALTPLNNEELKEALNPPRTSKSKQRKRRSRSHSMNEAYPSSKSAIQPTSFIPVVSLNACSKAFIPEEKDPDAPSDEEENHRDVELQRKLEQPHMRYQRHTWIHTAKSGVSPLSIELPSLPPIPPDNKAVHPQALSHFQKLKIAAEVATKQMKRQQRISAEEERVQDIYDQRQRWTEYEAIQISNSERNQDLHSSTNQQDSKKKRREKQNHSFDLSDTDSWYFDFQGHEFDVDGREFDVDRYCDDDSTSQASLSLLSQSSMEAQRRLYAEKARKRGNGKSRSVRLRSGSVDGKSVRSANSVPRNDYGPKEKLISRTAPIDTIEGLELEFTSRVTMRNDDDRSQVSDIAEGYSFSNSTNFTETFNNDYGVARRKYRMAAQVDDADSRNSVDPRFEETLRAVKAGRLTPDDRVISTKPSISSRLDAVEKQLAAVEQCGPDSRAAKIRKKQEKPDSKERRVSSLISVFETSTDSGTKSSTIRHQTQMYNQSNAPPPNHRLIQTSLKTLPVRKVCEKFPIHHS</sequence>
<feature type="region of interest" description="Disordered" evidence="1">
    <location>
        <begin position="353"/>
        <end position="391"/>
    </location>
</feature>
<dbReference type="AlphaFoldDB" id="A0A1Z5JT62"/>
<comment type="caution">
    <text evidence="3">The sequence shown here is derived from an EMBL/GenBank/DDBJ whole genome shotgun (WGS) entry which is preliminary data.</text>
</comment>